<accession>A0AAD9PTN9</accession>
<dbReference type="EMBL" id="JARQWQ010000136">
    <property type="protein sequence ID" value="KAK2548862.1"/>
    <property type="molecule type" value="Genomic_DNA"/>
</dbReference>
<feature type="region of interest" description="Disordered" evidence="1">
    <location>
        <begin position="106"/>
        <end position="130"/>
    </location>
</feature>
<comment type="caution">
    <text evidence="2">The sequence shown here is derived from an EMBL/GenBank/DDBJ whole genome shotgun (WGS) entry which is preliminary data.</text>
</comment>
<keyword evidence="3" id="KW-1185">Reference proteome</keyword>
<reference evidence="2" key="1">
    <citation type="journal article" date="2023" name="G3 (Bethesda)">
        <title>Whole genome assembly and annotation of the endangered Caribbean coral Acropora cervicornis.</title>
        <authorList>
            <person name="Selwyn J.D."/>
            <person name="Vollmer S.V."/>
        </authorList>
    </citation>
    <scope>NUCLEOTIDE SEQUENCE</scope>
    <source>
        <strain evidence="2">K2</strain>
    </source>
</reference>
<organism evidence="2 3">
    <name type="scientific">Acropora cervicornis</name>
    <name type="common">Staghorn coral</name>
    <dbReference type="NCBI Taxonomy" id="6130"/>
    <lineage>
        <taxon>Eukaryota</taxon>
        <taxon>Metazoa</taxon>
        <taxon>Cnidaria</taxon>
        <taxon>Anthozoa</taxon>
        <taxon>Hexacorallia</taxon>
        <taxon>Scleractinia</taxon>
        <taxon>Astrocoeniina</taxon>
        <taxon>Acroporidae</taxon>
        <taxon>Acropora</taxon>
    </lineage>
</organism>
<proteinExistence type="predicted"/>
<gene>
    <name evidence="2" type="ORF">P5673_030767</name>
</gene>
<protein>
    <submittedName>
        <fullName evidence="2">Uncharacterized protein</fullName>
    </submittedName>
</protein>
<evidence type="ECO:0000256" key="1">
    <source>
        <dbReference type="SAM" id="MobiDB-lite"/>
    </source>
</evidence>
<name>A0AAD9PTN9_ACRCE</name>
<dbReference type="AlphaFoldDB" id="A0AAD9PTN9"/>
<evidence type="ECO:0000313" key="2">
    <source>
        <dbReference type="EMBL" id="KAK2548862.1"/>
    </source>
</evidence>
<dbReference type="Proteomes" id="UP001249851">
    <property type="component" value="Unassembled WGS sequence"/>
</dbReference>
<evidence type="ECO:0000313" key="3">
    <source>
        <dbReference type="Proteomes" id="UP001249851"/>
    </source>
</evidence>
<reference evidence="2" key="2">
    <citation type="journal article" date="2023" name="Science">
        <title>Genomic signatures of disease resistance in endangered staghorn corals.</title>
        <authorList>
            <person name="Vollmer S.V."/>
            <person name="Selwyn J.D."/>
            <person name="Despard B.A."/>
            <person name="Roesel C.L."/>
        </authorList>
    </citation>
    <scope>NUCLEOTIDE SEQUENCE</scope>
    <source>
        <strain evidence="2">K2</strain>
    </source>
</reference>
<sequence length="278" mass="30956">MSLACGQKKSEVSQLINISVVPISEETNQKPMQVYAINKMCCPTKAHLEAFSNKLCLSGGTVDLLIGTDFAGGIVDIHVIPGKAGEPIAKRNCFGWYVMGQLSEGDDRSSAISSVDSIGRQDETSSRSQTHRVLQVQRRVKENNFNRNRGRESPSANAVDRWWAPEEEKLRYEGLSRDIQGEIQKPQEQEFFIEIPTEQVSQNVAEWHLPMQSRSLAEIEFRGYTSTRHCSCSNQCKTLVKALEAQYSDAAKGLCTHIHVDDIGGSKEDEATCKKMTS</sequence>